<reference evidence="1 2" key="1">
    <citation type="journal article" date="2021" name="Hortic Res">
        <title>Chromosome-scale assembly of the Dendrobium chrysotoxum genome enhances the understanding of orchid evolution.</title>
        <authorList>
            <person name="Zhang Y."/>
            <person name="Zhang G.Q."/>
            <person name="Zhang D."/>
            <person name="Liu X.D."/>
            <person name="Xu X.Y."/>
            <person name="Sun W.H."/>
            <person name="Yu X."/>
            <person name="Zhu X."/>
            <person name="Wang Z.W."/>
            <person name="Zhao X."/>
            <person name="Zhong W.Y."/>
            <person name="Chen H."/>
            <person name="Yin W.L."/>
            <person name="Huang T."/>
            <person name="Niu S.C."/>
            <person name="Liu Z.J."/>
        </authorList>
    </citation>
    <scope>NUCLEOTIDE SEQUENCE [LARGE SCALE GENOMIC DNA]</scope>
    <source>
        <strain evidence="1">Lindl</strain>
    </source>
</reference>
<proteinExistence type="predicted"/>
<protein>
    <submittedName>
        <fullName evidence="1">Uncharacterized protein</fullName>
    </submittedName>
</protein>
<sequence>MTGQHGFEAIRWLAGSPFQAGFLLTTLVPLDADLSRNSELGQDSIYPILRLSYLFLPKHLQNCSAFCFIFGYSHKTLR</sequence>
<accession>A0AAV7GZQ1</accession>
<dbReference type="EMBL" id="JAGFBR010000009">
    <property type="protein sequence ID" value="KAH0460973.1"/>
    <property type="molecule type" value="Genomic_DNA"/>
</dbReference>
<dbReference type="AlphaFoldDB" id="A0AAV7GZQ1"/>
<evidence type="ECO:0000313" key="2">
    <source>
        <dbReference type="Proteomes" id="UP000775213"/>
    </source>
</evidence>
<dbReference type="Proteomes" id="UP000775213">
    <property type="component" value="Unassembled WGS sequence"/>
</dbReference>
<organism evidence="1 2">
    <name type="scientific">Dendrobium chrysotoxum</name>
    <name type="common">Orchid</name>
    <dbReference type="NCBI Taxonomy" id="161865"/>
    <lineage>
        <taxon>Eukaryota</taxon>
        <taxon>Viridiplantae</taxon>
        <taxon>Streptophyta</taxon>
        <taxon>Embryophyta</taxon>
        <taxon>Tracheophyta</taxon>
        <taxon>Spermatophyta</taxon>
        <taxon>Magnoliopsida</taxon>
        <taxon>Liliopsida</taxon>
        <taxon>Asparagales</taxon>
        <taxon>Orchidaceae</taxon>
        <taxon>Epidendroideae</taxon>
        <taxon>Malaxideae</taxon>
        <taxon>Dendrobiinae</taxon>
        <taxon>Dendrobium</taxon>
    </lineage>
</organism>
<gene>
    <name evidence="1" type="ORF">IEQ34_008548</name>
</gene>
<comment type="caution">
    <text evidence="1">The sequence shown here is derived from an EMBL/GenBank/DDBJ whole genome shotgun (WGS) entry which is preliminary data.</text>
</comment>
<name>A0AAV7GZQ1_DENCH</name>
<keyword evidence="2" id="KW-1185">Reference proteome</keyword>
<evidence type="ECO:0000313" key="1">
    <source>
        <dbReference type="EMBL" id="KAH0460973.1"/>
    </source>
</evidence>